<dbReference type="Gene3D" id="1.10.472.150">
    <property type="entry name" value="Glucose-regulated metallo-peptidase M90, N-terminal domain"/>
    <property type="match status" value="1"/>
</dbReference>
<name>A0A0D0MMF1_VARPD</name>
<reference evidence="1 2" key="1">
    <citation type="submission" date="2014-12" db="EMBL/GenBank/DDBJ databases">
        <title>16Stimator: statistical estimation of ribosomal gene copy numbers from draft genome assemblies.</title>
        <authorList>
            <person name="Perisin M.A."/>
            <person name="Vetter M."/>
            <person name="Gilbert J.A."/>
            <person name="Bergelson J."/>
        </authorList>
    </citation>
    <scope>NUCLEOTIDE SEQUENCE [LARGE SCALE GENOMIC DNA]</scope>
    <source>
        <strain evidence="1 2">MEDvA23</strain>
    </source>
</reference>
<gene>
    <name evidence="1" type="ORF">RT97_17715</name>
</gene>
<dbReference type="Gene3D" id="3.40.390.10">
    <property type="entry name" value="Collagenase (Catalytic Domain)"/>
    <property type="match status" value="1"/>
</dbReference>
<evidence type="ECO:0000313" key="1">
    <source>
        <dbReference type="EMBL" id="KIQ30490.1"/>
    </source>
</evidence>
<dbReference type="RefSeq" id="WP_042580107.1">
    <property type="nucleotide sequence ID" value="NZ_JXQQ01000041.1"/>
</dbReference>
<dbReference type="SUPFAM" id="SSF55486">
    <property type="entry name" value="Metalloproteases ('zincins'), catalytic domain"/>
    <property type="match status" value="1"/>
</dbReference>
<dbReference type="PANTHER" id="PTHR30164:SF2">
    <property type="entry name" value="PROTEIN MTFA"/>
    <property type="match status" value="1"/>
</dbReference>
<dbReference type="GO" id="GO:0004177">
    <property type="term" value="F:aminopeptidase activity"/>
    <property type="evidence" value="ECO:0007669"/>
    <property type="project" value="TreeGrafter"/>
</dbReference>
<dbReference type="Proteomes" id="UP000032067">
    <property type="component" value="Unassembled WGS sequence"/>
</dbReference>
<dbReference type="InterPro" id="IPR042252">
    <property type="entry name" value="MtfA_N"/>
</dbReference>
<evidence type="ECO:0000313" key="2">
    <source>
        <dbReference type="Proteomes" id="UP000032067"/>
    </source>
</evidence>
<dbReference type="OrthoDB" id="9786424at2"/>
<dbReference type="AlphaFoldDB" id="A0A0D0MMF1"/>
<dbReference type="CDD" id="cd20169">
    <property type="entry name" value="Peptidase_M90_mtfA"/>
    <property type="match status" value="1"/>
</dbReference>
<dbReference type="GO" id="GO:0005829">
    <property type="term" value="C:cytosol"/>
    <property type="evidence" value="ECO:0007669"/>
    <property type="project" value="TreeGrafter"/>
</dbReference>
<dbReference type="Pfam" id="PF06167">
    <property type="entry name" value="Peptidase_M90"/>
    <property type="match status" value="1"/>
</dbReference>
<dbReference type="GO" id="GO:0008237">
    <property type="term" value="F:metallopeptidase activity"/>
    <property type="evidence" value="ECO:0007669"/>
    <property type="project" value="InterPro"/>
</dbReference>
<sequence length="263" mass="29371">MFKWLRRLRALPPIPDAAWHATLARYTFLADRPAADLERLRTLTAEFLRDKEFHGTQGFVITDEVALAIAAQAVLPVLHLKGHLDWYDDFVGIVVHPSEVVARRKVVDEAQVVHEYDEVVAGEAMDRGPVMLSWQDVLASSVTSDGGYNVVIHEFAHKIDMRGGDADGCPPLPAGFAGQRSARESRAAWLAVLQPAYDDFREKTIMAERFGAEPPWLDDYGATSLSEFFAVACEAYFVNRPNFGRDFASVLALFDEFFLPNEA</sequence>
<dbReference type="EMBL" id="JXQQ01000041">
    <property type="protein sequence ID" value="KIQ30490.1"/>
    <property type="molecule type" value="Genomic_DNA"/>
</dbReference>
<dbReference type="InterPro" id="IPR024079">
    <property type="entry name" value="MetalloPept_cat_dom_sf"/>
</dbReference>
<organism evidence="1 2">
    <name type="scientific">Variovorax paradoxus</name>
    <dbReference type="NCBI Taxonomy" id="34073"/>
    <lineage>
        <taxon>Bacteria</taxon>
        <taxon>Pseudomonadati</taxon>
        <taxon>Pseudomonadota</taxon>
        <taxon>Betaproteobacteria</taxon>
        <taxon>Burkholderiales</taxon>
        <taxon>Comamonadaceae</taxon>
        <taxon>Variovorax</taxon>
    </lineage>
</organism>
<proteinExistence type="predicted"/>
<protein>
    <submittedName>
        <fullName evidence="1">Membrane protein</fullName>
    </submittedName>
</protein>
<comment type="caution">
    <text evidence="1">The sequence shown here is derived from an EMBL/GenBank/DDBJ whole genome shotgun (WGS) entry which is preliminary data.</text>
</comment>
<accession>A0A0D0MMF1</accession>
<dbReference type="InterPro" id="IPR010384">
    <property type="entry name" value="MtfA_fam"/>
</dbReference>
<dbReference type="PANTHER" id="PTHR30164">
    <property type="entry name" value="MTFA PEPTIDASE"/>
    <property type="match status" value="1"/>
</dbReference>